<dbReference type="Gene3D" id="3.40.50.720">
    <property type="entry name" value="NAD(P)-binding Rossmann-like Domain"/>
    <property type="match status" value="1"/>
</dbReference>
<evidence type="ECO:0000313" key="4">
    <source>
        <dbReference type="Proteomes" id="UP000799537"/>
    </source>
</evidence>
<evidence type="ECO:0000256" key="1">
    <source>
        <dbReference type="ARBA" id="ARBA00006484"/>
    </source>
</evidence>
<dbReference type="EMBL" id="ML993582">
    <property type="protein sequence ID" value="KAF2171612.1"/>
    <property type="molecule type" value="Genomic_DNA"/>
</dbReference>
<dbReference type="PRINTS" id="PR00081">
    <property type="entry name" value="GDHRDH"/>
</dbReference>
<dbReference type="InterPro" id="IPR002347">
    <property type="entry name" value="SDR_fam"/>
</dbReference>
<keyword evidence="2" id="KW-0560">Oxidoreductase</keyword>
<evidence type="ECO:0008006" key="5">
    <source>
        <dbReference type="Google" id="ProtNLM"/>
    </source>
</evidence>
<dbReference type="GeneID" id="54557517"/>
<dbReference type="InterPro" id="IPR036291">
    <property type="entry name" value="NAD(P)-bd_dom_sf"/>
</dbReference>
<name>A0A6A6D0C7_ZASCE</name>
<sequence length="313" mass="33763">MPTQTFNPAKDIPSLEGKVLFITGGTAGLGAGSILELSKHQPAHIFFSGRNQPKANELIARVRKTSPNVPVTFIKCDIASLTSVQEAANTFKAQAERLDNLMLNAGIMATPASTSPEGYEIQFATNHLGHALLVKLLMPLMEETAKNPGSDVRIVNLTSVAYKQAPSNGVDFASLKTSQANLGGMIPGPRWSRYGQSKVAQLLYSKEIAKHHPSITSVSVHPGFIMTGLFDGLPLLTALPPLLMSLGRRTPVEEGHYAQCWAATCDKGKLMNGGYYEPIGKLTVPSTTQGKDEKLAGELWNWTQRELEGLVRG</sequence>
<dbReference type="Pfam" id="PF00106">
    <property type="entry name" value="adh_short"/>
    <property type="match status" value="1"/>
</dbReference>
<protein>
    <recommendedName>
        <fullName evidence="5">Oxidoreductase</fullName>
    </recommendedName>
</protein>
<gene>
    <name evidence="3" type="ORF">M409DRAFT_17849</name>
</gene>
<organism evidence="3 4">
    <name type="scientific">Zasmidium cellare ATCC 36951</name>
    <dbReference type="NCBI Taxonomy" id="1080233"/>
    <lineage>
        <taxon>Eukaryota</taxon>
        <taxon>Fungi</taxon>
        <taxon>Dikarya</taxon>
        <taxon>Ascomycota</taxon>
        <taxon>Pezizomycotina</taxon>
        <taxon>Dothideomycetes</taxon>
        <taxon>Dothideomycetidae</taxon>
        <taxon>Mycosphaerellales</taxon>
        <taxon>Mycosphaerellaceae</taxon>
        <taxon>Zasmidium</taxon>
    </lineage>
</organism>
<dbReference type="AlphaFoldDB" id="A0A6A6D0C7"/>
<accession>A0A6A6D0C7</accession>
<dbReference type="SUPFAM" id="SSF51735">
    <property type="entry name" value="NAD(P)-binding Rossmann-fold domains"/>
    <property type="match status" value="1"/>
</dbReference>
<dbReference type="RefSeq" id="XP_033672501.1">
    <property type="nucleotide sequence ID" value="XM_033804245.1"/>
</dbReference>
<evidence type="ECO:0000313" key="3">
    <source>
        <dbReference type="EMBL" id="KAF2171612.1"/>
    </source>
</evidence>
<reference evidence="3" key="1">
    <citation type="journal article" date="2020" name="Stud. Mycol.">
        <title>101 Dothideomycetes genomes: a test case for predicting lifestyles and emergence of pathogens.</title>
        <authorList>
            <person name="Haridas S."/>
            <person name="Albert R."/>
            <person name="Binder M."/>
            <person name="Bloem J."/>
            <person name="Labutti K."/>
            <person name="Salamov A."/>
            <person name="Andreopoulos B."/>
            <person name="Baker S."/>
            <person name="Barry K."/>
            <person name="Bills G."/>
            <person name="Bluhm B."/>
            <person name="Cannon C."/>
            <person name="Castanera R."/>
            <person name="Culley D."/>
            <person name="Daum C."/>
            <person name="Ezra D."/>
            <person name="Gonzalez J."/>
            <person name="Henrissat B."/>
            <person name="Kuo A."/>
            <person name="Liang C."/>
            <person name="Lipzen A."/>
            <person name="Lutzoni F."/>
            <person name="Magnuson J."/>
            <person name="Mondo S."/>
            <person name="Nolan M."/>
            <person name="Ohm R."/>
            <person name="Pangilinan J."/>
            <person name="Park H.-J."/>
            <person name="Ramirez L."/>
            <person name="Alfaro M."/>
            <person name="Sun H."/>
            <person name="Tritt A."/>
            <person name="Yoshinaga Y."/>
            <person name="Zwiers L.-H."/>
            <person name="Turgeon B."/>
            <person name="Goodwin S."/>
            <person name="Spatafora J."/>
            <person name="Crous P."/>
            <person name="Grigoriev I."/>
        </authorList>
    </citation>
    <scope>NUCLEOTIDE SEQUENCE</scope>
    <source>
        <strain evidence="3">ATCC 36951</strain>
    </source>
</reference>
<dbReference type="PANTHER" id="PTHR24320">
    <property type="entry name" value="RETINOL DEHYDROGENASE"/>
    <property type="match status" value="1"/>
</dbReference>
<evidence type="ECO:0000256" key="2">
    <source>
        <dbReference type="ARBA" id="ARBA00023002"/>
    </source>
</evidence>
<proteinExistence type="inferred from homology"/>
<dbReference type="GO" id="GO:0016491">
    <property type="term" value="F:oxidoreductase activity"/>
    <property type="evidence" value="ECO:0007669"/>
    <property type="project" value="UniProtKB-KW"/>
</dbReference>
<keyword evidence="4" id="KW-1185">Reference proteome</keyword>
<dbReference type="PANTHER" id="PTHR24320:SF154">
    <property type="entry name" value="OXIDOREDUCTASE, SHORT-CHAIN DEHYDROGENASE_REDUCTASE FAMILY (AFU_ORTHOLOGUE AFUA_2G04560)"/>
    <property type="match status" value="1"/>
</dbReference>
<comment type="similarity">
    <text evidence="1">Belongs to the short-chain dehydrogenases/reductases (SDR) family.</text>
</comment>
<dbReference type="Proteomes" id="UP000799537">
    <property type="component" value="Unassembled WGS sequence"/>
</dbReference>
<dbReference type="OrthoDB" id="191139at2759"/>